<dbReference type="InterPro" id="IPR023393">
    <property type="entry name" value="START-like_dom_sf"/>
</dbReference>
<organism evidence="3 4">
    <name type="scientific">Variovorax robiniae</name>
    <dbReference type="NCBI Taxonomy" id="1836199"/>
    <lineage>
        <taxon>Bacteria</taxon>
        <taxon>Pseudomonadati</taxon>
        <taxon>Pseudomonadota</taxon>
        <taxon>Betaproteobacteria</taxon>
        <taxon>Burkholderiales</taxon>
        <taxon>Comamonadaceae</taxon>
        <taxon>Variovorax</taxon>
    </lineage>
</organism>
<dbReference type="Pfam" id="PF08327">
    <property type="entry name" value="AHSA1"/>
    <property type="match status" value="1"/>
</dbReference>
<dbReference type="EMBL" id="JBBKZS010000001">
    <property type="protein sequence ID" value="MEJ8852933.1"/>
    <property type="molecule type" value="Genomic_DNA"/>
</dbReference>
<dbReference type="Proteomes" id="UP001367030">
    <property type="component" value="Unassembled WGS sequence"/>
</dbReference>
<evidence type="ECO:0000313" key="4">
    <source>
        <dbReference type="Proteomes" id="UP001367030"/>
    </source>
</evidence>
<dbReference type="RefSeq" id="WP_340333820.1">
    <property type="nucleotide sequence ID" value="NZ_JBBKZS010000001.1"/>
</dbReference>
<name>A0ABU8WZG0_9BURK</name>
<protein>
    <submittedName>
        <fullName evidence="3">SRPBCC domain-containing protein</fullName>
    </submittedName>
</protein>
<feature type="domain" description="Activator of Hsp90 ATPase homologue 1/2-like C-terminal" evidence="2">
    <location>
        <begin position="15"/>
        <end position="142"/>
    </location>
</feature>
<dbReference type="SUPFAM" id="SSF55961">
    <property type="entry name" value="Bet v1-like"/>
    <property type="match status" value="1"/>
</dbReference>
<evidence type="ECO:0000313" key="3">
    <source>
        <dbReference type="EMBL" id="MEJ8852933.1"/>
    </source>
</evidence>
<dbReference type="CDD" id="cd07814">
    <property type="entry name" value="SRPBCC_CalC_Aha1-like"/>
    <property type="match status" value="1"/>
</dbReference>
<evidence type="ECO:0000259" key="2">
    <source>
        <dbReference type="Pfam" id="PF08327"/>
    </source>
</evidence>
<dbReference type="Gene3D" id="3.30.530.20">
    <property type="match status" value="1"/>
</dbReference>
<gene>
    <name evidence="3" type="ORF">WKW79_00040</name>
</gene>
<accession>A0ABU8WZG0</accession>
<sequence>MRERPELRLERHFPVPPEKVWRAWTDPQALVHWFGTGEPGSVTHAETDVRMGGYFRIEFVTPDGELHSVSGFYLDVVPHRRLQFSWAWRSTPERESLVTIDFVKTPTGTRMNFVHTQFFDQAARDGHEGGWTLSFEKLAHHLQQP</sequence>
<reference evidence="3 4" key="1">
    <citation type="submission" date="2024-03" db="EMBL/GenBank/DDBJ databases">
        <title>Novel species of the genus Variovorax.</title>
        <authorList>
            <person name="Liu Q."/>
            <person name="Xin Y.-H."/>
        </authorList>
    </citation>
    <scope>NUCLEOTIDE SEQUENCE [LARGE SCALE GENOMIC DNA]</scope>
    <source>
        <strain evidence="3 4">KACC 18901</strain>
    </source>
</reference>
<proteinExistence type="inferred from homology"/>
<comment type="caution">
    <text evidence="3">The sequence shown here is derived from an EMBL/GenBank/DDBJ whole genome shotgun (WGS) entry which is preliminary data.</text>
</comment>
<comment type="similarity">
    <text evidence="1">Belongs to the AHA1 family.</text>
</comment>
<dbReference type="InterPro" id="IPR013538">
    <property type="entry name" value="ASHA1/2-like_C"/>
</dbReference>
<keyword evidence="4" id="KW-1185">Reference proteome</keyword>
<evidence type="ECO:0000256" key="1">
    <source>
        <dbReference type="ARBA" id="ARBA00006817"/>
    </source>
</evidence>